<dbReference type="Proteomes" id="UP001448858">
    <property type="component" value="Chromosome"/>
</dbReference>
<dbReference type="PANTHER" id="PTHR35333">
    <property type="entry name" value="BETA-LACTAMASE"/>
    <property type="match status" value="1"/>
</dbReference>
<accession>A0ABZ2ZZD7</accession>
<evidence type="ECO:0000313" key="5">
    <source>
        <dbReference type="Proteomes" id="UP001448858"/>
    </source>
</evidence>
<dbReference type="RefSeq" id="WP_342024357.1">
    <property type="nucleotide sequence ID" value="NZ_CP151657.1"/>
</dbReference>
<dbReference type="EMBL" id="CP151657">
    <property type="protein sequence ID" value="WZP16756.1"/>
    <property type="molecule type" value="Genomic_DNA"/>
</dbReference>
<keyword evidence="5" id="KW-1185">Reference proteome</keyword>
<keyword evidence="2" id="KW-0732">Signal</keyword>
<gene>
    <name evidence="4" type="ORF">AAE021_04020</name>
</gene>
<name>A0ABZ2ZZD7_9MICC</name>
<organism evidence="4 5">
    <name type="scientific">Arthrobacter citreus</name>
    <dbReference type="NCBI Taxonomy" id="1670"/>
    <lineage>
        <taxon>Bacteria</taxon>
        <taxon>Bacillati</taxon>
        <taxon>Actinomycetota</taxon>
        <taxon>Actinomycetes</taxon>
        <taxon>Micrococcales</taxon>
        <taxon>Micrococcaceae</taxon>
        <taxon>Arthrobacter</taxon>
    </lineage>
</organism>
<dbReference type="SUPFAM" id="SSF56601">
    <property type="entry name" value="beta-lactamase/transpeptidase-like"/>
    <property type="match status" value="1"/>
</dbReference>
<dbReference type="PANTHER" id="PTHR35333:SF3">
    <property type="entry name" value="BETA-LACTAMASE-TYPE TRANSPEPTIDASE FOLD CONTAINING PROTEIN"/>
    <property type="match status" value="1"/>
</dbReference>
<dbReference type="InterPro" id="IPR000871">
    <property type="entry name" value="Beta-lactam_class-A"/>
</dbReference>
<dbReference type="GO" id="GO:0016787">
    <property type="term" value="F:hydrolase activity"/>
    <property type="evidence" value="ECO:0007669"/>
    <property type="project" value="UniProtKB-KW"/>
</dbReference>
<dbReference type="InterPro" id="IPR012338">
    <property type="entry name" value="Beta-lactam/transpept-like"/>
</dbReference>
<feature type="region of interest" description="Disordered" evidence="1">
    <location>
        <begin position="302"/>
        <end position="327"/>
    </location>
</feature>
<dbReference type="Pfam" id="PF13354">
    <property type="entry name" value="Beta-lactamase2"/>
    <property type="match status" value="1"/>
</dbReference>
<keyword evidence="4" id="KW-0378">Hydrolase</keyword>
<dbReference type="Gene3D" id="3.40.710.10">
    <property type="entry name" value="DD-peptidase/beta-lactamase superfamily"/>
    <property type="match status" value="1"/>
</dbReference>
<dbReference type="InterPro" id="IPR045155">
    <property type="entry name" value="Beta-lactam_cat"/>
</dbReference>
<evidence type="ECO:0000256" key="1">
    <source>
        <dbReference type="SAM" id="MobiDB-lite"/>
    </source>
</evidence>
<feature type="signal peptide" evidence="2">
    <location>
        <begin position="1"/>
        <end position="36"/>
    </location>
</feature>
<reference evidence="4 5" key="1">
    <citation type="submission" date="2024-04" db="EMBL/GenBank/DDBJ databases">
        <title>Arthrobacter sp. from Plains bison fecal sample.</title>
        <authorList>
            <person name="Ruzzini A."/>
        </authorList>
    </citation>
    <scope>NUCLEOTIDE SEQUENCE [LARGE SCALE GENOMIC DNA]</scope>
    <source>
        <strain evidence="4 5">EINP1</strain>
    </source>
</reference>
<protein>
    <submittedName>
        <fullName evidence="4">Serine hydrolase</fullName>
    </submittedName>
</protein>
<sequence length="327" mass="34826">MLLQTESSRTFFRRRPVLRRTLAAAAALLIPLTAGCAGVTATEQVKAAAESTTKAAPSDALPEQEARQLDDALTDYAAETGSQFSAAIYEKSTGRSWYYNDGGTYLEASLVKVPILLTLLRQATEEERQLTLEEEYLSVMMIEYSDNDATTELYQSVGGAPELSRTYELLGVTETSATEIWGANDTRAGDQLKIARALLEGVDWISGGLQDYAVELMENVEDSQRWGISAGLEESGAKIALKNGWLQDDDLAWNVGSVGFVRAGGSEYAVVVLTAGSGSMEDGISAVEEVAGVINAFETTGGTSTGIPGRDTGDTHGSVWRAGGPEA</sequence>
<feature type="domain" description="Beta-lactamase class A catalytic" evidence="3">
    <location>
        <begin position="136"/>
        <end position="274"/>
    </location>
</feature>
<proteinExistence type="predicted"/>
<feature type="chain" id="PRO_5045113422" evidence="2">
    <location>
        <begin position="37"/>
        <end position="327"/>
    </location>
</feature>
<evidence type="ECO:0000259" key="3">
    <source>
        <dbReference type="Pfam" id="PF13354"/>
    </source>
</evidence>
<evidence type="ECO:0000313" key="4">
    <source>
        <dbReference type="EMBL" id="WZP16756.1"/>
    </source>
</evidence>
<evidence type="ECO:0000256" key="2">
    <source>
        <dbReference type="SAM" id="SignalP"/>
    </source>
</evidence>